<proteinExistence type="predicted"/>
<evidence type="ECO:0000313" key="3">
    <source>
        <dbReference type="Proteomes" id="UP001054252"/>
    </source>
</evidence>
<keyword evidence="1" id="KW-0812">Transmembrane</keyword>
<accession>A0AAV5IIL9</accession>
<keyword evidence="3" id="KW-1185">Reference proteome</keyword>
<keyword evidence="1" id="KW-1133">Transmembrane helix</keyword>
<sequence>METGRVDPSKLSFLTVMACFGWVYMAGGHAKNKNTGEGLKKGEGEG</sequence>
<dbReference type="Proteomes" id="UP001054252">
    <property type="component" value="Unassembled WGS sequence"/>
</dbReference>
<dbReference type="EMBL" id="BPVZ01000014">
    <property type="protein sequence ID" value="GKU99713.1"/>
    <property type="molecule type" value="Genomic_DNA"/>
</dbReference>
<reference evidence="2 3" key="1">
    <citation type="journal article" date="2021" name="Commun. Biol.">
        <title>The genome of Shorea leprosula (Dipterocarpaceae) highlights the ecological relevance of drought in aseasonal tropical rainforests.</title>
        <authorList>
            <person name="Ng K.K.S."/>
            <person name="Kobayashi M.J."/>
            <person name="Fawcett J.A."/>
            <person name="Hatakeyama M."/>
            <person name="Paape T."/>
            <person name="Ng C.H."/>
            <person name="Ang C.C."/>
            <person name="Tnah L.H."/>
            <person name="Lee C.T."/>
            <person name="Nishiyama T."/>
            <person name="Sese J."/>
            <person name="O'Brien M.J."/>
            <person name="Copetti D."/>
            <person name="Mohd Noor M.I."/>
            <person name="Ong R.C."/>
            <person name="Putra M."/>
            <person name="Sireger I.Z."/>
            <person name="Indrioko S."/>
            <person name="Kosugi Y."/>
            <person name="Izuno A."/>
            <person name="Isagi Y."/>
            <person name="Lee S.L."/>
            <person name="Shimizu K.K."/>
        </authorList>
    </citation>
    <scope>NUCLEOTIDE SEQUENCE [LARGE SCALE GENOMIC DNA]</scope>
    <source>
        <strain evidence="2">214</strain>
    </source>
</reference>
<name>A0AAV5IIL9_9ROSI</name>
<evidence type="ECO:0000313" key="2">
    <source>
        <dbReference type="EMBL" id="GKU99713.1"/>
    </source>
</evidence>
<evidence type="ECO:0000256" key="1">
    <source>
        <dbReference type="SAM" id="Phobius"/>
    </source>
</evidence>
<keyword evidence="1" id="KW-0472">Membrane</keyword>
<dbReference type="AlphaFoldDB" id="A0AAV5IIL9"/>
<protein>
    <submittedName>
        <fullName evidence="2">Uncharacterized protein</fullName>
    </submittedName>
</protein>
<feature type="transmembrane region" description="Helical" evidence="1">
    <location>
        <begin position="12"/>
        <end position="30"/>
    </location>
</feature>
<gene>
    <name evidence="2" type="ORF">SLEP1_g12517</name>
</gene>
<comment type="caution">
    <text evidence="2">The sequence shown here is derived from an EMBL/GenBank/DDBJ whole genome shotgun (WGS) entry which is preliminary data.</text>
</comment>
<organism evidence="2 3">
    <name type="scientific">Rubroshorea leprosula</name>
    <dbReference type="NCBI Taxonomy" id="152421"/>
    <lineage>
        <taxon>Eukaryota</taxon>
        <taxon>Viridiplantae</taxon>
        <taxon>Streptophyta</taxon>
        <taxon>Embryophyta</taxon>
        <taxon>Tracheophyta</taxon>
        <taxon>Spermatophyta</taxon>
        <taxon>Magnoliopsida</taxon>
        <taxon>eudicotyledons</taxon>
        <taxon>Gunneridae</taxon>
        <taxon>Pentapetalae</taxon>
        <taxon>rosids</taxon>
        <taxon>malvids</taxon>
        <taxon>Malvales</taxon>
        <taxon>Dipterocarpaceae</taxon>
        <taxon>Rubroshorea</taxon>
    </lineage>
</organism>